<dbReference type="AlphaFoldDB" id="A0A0R0LQR6"/>
<proteinExistence type="predicted"/>
<dbReference type="Proteomes" id="UP000051530">
    <property type="component" value="Unassembled WGS sequence"/>
</dbReference>
<reference evidence="1 2" key="1">
    <citation type="submission" date="2015-07" db="EMBL/GenBank/DDBJ databases">
        <title>The genome of Pseudoloma neurophilia, a relevant intracellular parasite of the zebrafish.</title>
        <authorList>
            <person name="Ndikumana S."/>
            <person name="Pelin A."/>
            <person name="Sanders J."/>
            <person name="Corradi N."/>
        </authorList>
    </citation>
    <scope>NUCLEOTIDE SEQUENCE [LARGE SCALE GENOMIC DNA]</scope>
    <source>
        <strain evidence="1 2">MK1</strain>
    </source>
</reference>
<dbReference type="Gene3D" id="3.30.420.10">
    <property type="entry name" value="Ribonuclease H-like superfamily/Ribonuclease H"/>
    <property type="match status" value="1"/>
</dbReference>
<comment type="caution">
    <text evidence="1">The sequence shown here is derived from an EMBL/GenBank/DDBJ whole genome shotgun (WGS) entry which is preliminary data.</text>
</comment>
<gene>
    <name evidence="1" type="ORF">M153_23346000586</name>
</gene>
<dbReference type="VEuPathDB" id="MicrosporidiaDB:M153_23346000586"/>
<name>A0A0R0LQR6_9MICR</name>
<evidence type="ECO:0008006" key="3">
    <source>
        <dbReference type="Google" id="ProtNLM"/>
    </source>
</evidence>
<dbReference type="EMBL" id="LGUB01001492">
    <property type="protein sequence ID" value="KRH91820.1"/>
    <property type="molecule type" value="Genomic_DNA"/>
</dbReference>
<dbReference type="GO" id="GO:0003676">
    <property type="term" value="F:nucleic acid binding"/>
    <property type="evidence" value="ECO:0007669"/>
    <property type="project" value="InterPro"/>
</dbReference>
<protein>
    <recommendedName>
        <fullName evidence="3">Transposable element</fullName>
    </recommendedName>
</protein>
<keyword evidence="2" id="KW-1185">Reference proteome</keyword>
<sequence>KRSINKYGRLIGNISHYRPWNVVAIDIIGPLSNEGEKAVYILHMMDMASKFSITMENEETNRERGLYDP</sequence>
<organism evidence="1 2">
    <name type="scientific">Pseudoloma neurophilia</name>
    <dbReference type="NCBI Taxonomy" id="146866"/>
    <lineage>
        <taxon>Eukaryota</taxon>
        <taxon>Fungi</taxon>
        <taxon>Fungi incertae sedis</taxon>
        <taxon>Microsporidia</taxon>
        <taxon>Pseudoloma</taxon>
    </lineage>
</organism>
<dbReference type="InterPro" id="IPR036397">
    <property type="entry name" value="RNaseH_sf"/>
</dbReference>
<evidence type="ECO:0000313" key="1">
    <source>
        <dbReference type="EMBL" id="KRH91820.1"/>
    </source>
</evidence>
<feature type="non-terminal residue" evidence="1">
    <location>
        <position position="1"/>
    </location>
</feature>
<evidence type="ECO:0000313" key="2">
    <source>
        <dbReference type="Proteomes" id="UP000051530"/>
    </source>
</evidence>
<dbReference type="OrthoDB" id="6752380at2759"/>
<accession>A0A0R0LQR6</accession>